<proteinExistence type="predicted"/>
<dbReference type="AlphaFoldDB" id="A0A0F9T7P4"/>
<evidence type="ECO:0000313" key="1">
    <source>
        <dbReference type="EMBL" id="KKN44991.1"/>
    </source>
</evidence>
<accession>A0A0F9T7P4</accession>
<comment type="caution">
    <text evidence="1">The sequence shown here is derived from an EMBL/GenBank/DDBJ whole genome shotgun (WGS) entry which is preliminary data.</text>
</comment>
<reference evidence="1" key="1">
    <citation type="journal article" date="2015" name="Nature">
        <title>Complex archaea that bridge the gap between prokaryotes and eukaryotes.</title>
        <authorList>
            <person name="Spang A."/>
            <person name="Saw J.H."/>
            <person name="Jorgensen S.L."/>
            <person name="Zaremba-Niedzwiedzka K."/>
            <person name="Martijn J."/>
            <person name="Lind A.E."/>
            <person name="van Eijk R."/>
            <person name="Schleper C."/>
            <person name="Guy L."/>
            <person name="Ettema T.J."/>
        </authorList>
    </citation>
    <scope>NUCLEOTIDE SEQUENCE</scope>
</reference>
<name>A0A0F9T7P4_9ZZZZ</name>
<dbReference type="EMBL" id="LAZR01001417">
    <property type="protein sequence ID" value="KKN44991.1"/>
    <property type="molecule type" value="Genomic_DNA"/>
</dbReference>
<protein>
    <submittedName>
        <fullName evidence="1">Uncharacterized protein</fullName>
    </submittedName>
</protein>
<gene>
    <name evidence="1" type="ORF">LCGC14_0687520</name>
</gene>
<organism evidence="1">
    <name type="scientific">marine sediment metagenome</name>
    <dbReference type="NCBI Taxonomy" id="412755"/>
    <lineage>
        <taxon>unclassified sequences</taxon>
        <taxon>metagenomes</taxon>
        <taxon>ecological metagenomes</taxon>
    </lineage>
</organism>
<sequence length="71" mass="8663">MKMYKGWTRRGKPFTKDEYLNSYLYKNTKRSYNTYLMHLKRNAIEESVDYLISKEKKTPKPLKKTEPKTPR</sequence>